<keyword evidence="1" id="KW-0444">Lipid biosynthesis</keyword>
<dbReference type="PANTHER" id="PTHR43378:SF2">
    <property type="entry name" value="UDP-3-O-ACYLGLUCOSAMINE N-ACYLTRANSFERASE 1, MITOCHONDRIAL-RELATED"/>
    <property type="match status" value="1"/>
</dbReference>
<dbReference type="EMBL" id="AASWKH010000020">
    <property type="protein sequence ID" value="EFH6096779.1"/>
    <property type="molecule type" value="Genomic_DNA"/>
</dbReference>
<dbReference type="AlphaFoldDB" id="A0A0B1DPI3"/>
<dbReference type="InterPro" id="IPR007691">
    <property type="entry name" value="LpxD"/>
</dbReference>
<evidence type="ECO:0000313" key="6">
    <source>
        <dbReference type="EMBL" id="EFH6096779.1"/>
    </source>
</evidence>
<comment type="caution">
    <text evidence="6">The sequence shown here is derived from an EMBL/GenBank/DDBJ whole genome shotgun (WGS) entry which is preliminary data.</text>
</comment>
<dbReference type="EC" id="2.3.1.191" evidence="6"/>
<protein>
    <submittedName>
        <fullName evidence="6">UDP-3-O-(3-hydroxymyristoyl)glucosamine N-acyltransferase</fullName>
        <ecNumber evidence="6">2.3.1.191</ecNumber>
    </submittedName>
</protein>
<keyword evidence="5 6" id="KW-0012">Acyltransferase</keyword>
<evidence type="ECO:0000256" key="2">
    <source>
        <dbReference type="ARBA" id="ARBA00022556"/>
    </source>
</evidence>
<evidence type="ECO:0000313" key="7">
    <source>
        <dbReference type="Proteomes" id="UP000531463"/>
    </source>
</evidence>
<dbReference type="NCBIfam" id="NF002060">
    <property type="entry name" value="PRK00892.1"/>
    <property type="match status" value="1"/>
</dbReference>
<keyword evidence="4" id="KW-0443">Lipid metabolism</keyword>
<dbReference type="Proteomes" id="UP000531463">
    <property type="component" value="Unassembled WGS sequence"/>
</dbReference>
<evidence type="ECO:0000256" key="4">
    <source>
        <dbReference type="ARBA" id="ARBA00023098"/>
    </source>
</evidence>
<keyword evidence="2" id="KW-0441">Lipid A biosynthesis</keyword>
<dbReference type="InterPro" id="IPR011004">
    <property type="entry name" value="Trimer_LpxA-like_sf"/>
</dbReference>
<gene>
    <name evidence="6" type="ORF">GAI89_19360</name>
</gene>
<evidence type="ECO:0000256" key="3">
    <source>
        <dbReference type="ARBA" id="ARBA00022679"/>
    </source>
</evidence>
<name>A0A0B1DPI3_ECOLX</name>
<evidence type="ECO:0000256" key="1">
    <source>
        <dbReference type="ARBA" id="ARBA00022516"/>
    </source>
</evidence>
<organism evidence="6 7">
    <name type="scientific">Escherichia coli</name>
    <dbReference type="NCBI Taxonomy" id="562"/>
    <lineage>
        <taxon>Bacteria</taxon>
        <taxon>Pseudomonadati</taxon>
        <taxon>Pseudomonadota</taxon>
        <taxon>Gammaproteobacteria</taxon>
        <taxon>Enterobacterales</taxon>
        <taxon>Enterobacteriaceae</taxon>
        <taxon>Escherichia</taxon>
    </lineage>
</organism>
<evidence type="ECO:0000256" key="5">
    <source>
        <dbReference type="ARBA" id="ARBA00023315"/>
    </source>
</evidence>
<reference evidence="6 7" key="1">
    <citation type="submission" date="2019-12" db="EMBL/GenBank/DDBJ databases">
        <authorList>
            <consortium name="NARMS: The National Antimicrobial Resistance Monitoring System"/>
        </authorList>
    </citation>
    <scope>NUCLEOTIDE SEQUENCE [LARGE SCALE GENOMIC DNA]</scope>
    <source>
        <strain evidence="6 7">CVM N19EC0510</strain>
    </source>
</reference>
<dbReference type="GO" id="GO:0016410">
    <property type="term" value="F:N-acyltransferase activity"/>
    <property type="evidence" value="ECO:0007669"/>
    <property type="project" value="InterPro"/>
</dbReference>
<dbReference type="GO" id="GO:0016020">
    <property type="term" value="C:membrane"/>
    <property type="evidence" value="ECO:0007669"/>
    <property type="project" value="GOC"/>
</dbReference>
<dbReference type="RefSeq" id="WP_000490378.1">
    <property type="nucleotide sequence ID" value="NZ_AP022295.1"/>
</dbReference>
<dbReference type="GO" id="GO:0009245">
    <property type="term" value="P:lipid A biosynthetic process"/>
    <property type="evidence" value="ECO:0007669"/>
    <property type="project" value="UniProtKB-KW"/>
</dbReference>
<dbReference type="GO" id="GO:0103118">
    <property type="term" value="F:UDP-3-O-[(3R)-3-hydroxyacyl]-glucosamine N-acyltransferase activity"/>
    <property type="evidence" value="ECO:0007669"/>
    <property type="project" value="UniProtKB-EC"/>
</dbReference>
<proteinExistence type="predicted"/>
<dbReference type="CDD" id="cd03352">
    <property type="entry name" value="LbH_LpxD"/>
    <property type="match status" value="1"/>
</dbReference>
<dbReference type="Pfam" id="PF00132">
    <property type="entry name" value="Hexapep"/>
    <property type="match status" value="2"/>
</dbReference>
<dbReference type="Gene3D" id="2.160.10.10">
    <property type="entry name" value="Hexapeptide repeat proteins"/>
    <property type="match status" value="1"/>
</dbReference>
<dbReference type="PANTHER" id="PTHR43378">
    <property type="entry name" value="UDP-3-O-ACYLGLUCOSAMINE N-ACYLTRANSFERASE"/>
    <property type="match status" value="1"/>
</dbReference>
<keyword evidence="3 6" id="KW-0808">Transferase</keyword>
<accession>A0A0B1DPI3</accession>
<dbReference type="SUPFAM" id="SSF51161">
    <property type="entry name" value="Trimeric LpxA-like enzymes"/>
    <property type="match status" value="1"/>
</dbReference>
<dbReference type="InterPro" id="IPR001451">
    <property type="entry name" value="Hexapep"/>
</dbReference>
<sequence>MFSALDIKTLMQGTLYGDPSLRVDTIRPIHSPLVGGLSIVMTPGDLLHIPTTGADIIIGPEEIISSNAKAKIVVDYLNVNNLNKVLRYYKVHKYRLFEQENTSTIPDVYIGKHCQIGMNCHFMPGVKIMNCVTIGDNVAIHANTVIKEGTIIGNDVIIDSNNSIGNYSFEYMADERDSYVRVDSIGRVIIGDDVEIGCNNTIDRGTLGDTIIGQGTRIDNQVQIGHDCIIGNKCLIVSQCGFSGHVVLGDHVITHGQVGIAGHISIGSYSVIKAKSGVSHSCPEKSDLFGYPAKNTREYNKNLAVLNKLTKQHGVYKQ</sequence>